<sequence>MKNKWCMIIIVSFGLLLAACSAEEIGQYSPDQVVAKAVEVSEDINGYYLKSDLIVSKGEEKIEDSVMEQWTDKENYRIKTISETANGESSMTLNDGKTITMYSSLQDEAFTMDALDPNDTLIGQSPREEMEHTLKHIRETHDIETVGDEEINGFDTYHIKAIPKEDDMLRGEEEYWVDKENWFVIRTLSKSGDVTVEYTVTELEMNPSFDEETFTMDIPDGVNIEPIDDKYAPEETTLAALVELYGQPVLTSEDYDLAKIDKLDMDSFDRTEANQEFTKDGVSQFILTSFEVSDEDLPVDLAADKELEVRDVKAIYIDDVIKNLMWDEEGIRYSILANNEELTKEDLVEIAENLVFVEE</sequence>
<dbReference type="EMBL" id="JAWZSR010000010">
    <property type="protein sequence ID" value="MDX8047298.1"/>
    <property type="molecule type" value="Genomic_DNA"/>
</dbReference>
<reference evidence="1" key="1">
    <citation type="submission" date="2023-11" db="EMBL/GenBank/DDBJ databases">
        <title>Gracilibacillus pellucida a moderately halophilic bacterium isolated from saline soil in Xinjiang province.</title>
        <authorList>
            <person name="Zhang Z."/>
            <person name="Tan F."/>
            <person name="Wang Y."/>
            <person name="Xia M."/>
        </authorList>
    </citation>
    <scope>NUCLEOTIDE SEQUENCE</scope>
    <source>
        <strain evidence="1">S3-1-1</strain>
    </source>
</reference>
<comment type="caution">
    <text evidence="1">The sequence shown here is derived from an EMBL/GenBank/DDBJ whole genome shotgun (WGS) entry which is preliminary data.</text>
</comment>
<accession>A0ACC6M8V9</accession>
<keyword evidence="2" id="KW-1185">Reference proteome</keyword>
<evidence type="ECO:0000313" key="1">
    <source>
        <dbReference type="EMBL" id="MDX8047298.1"/>
    </source>
</evidence>
<gene>
    <name evidence="1" type="ORF">SH601_15110</name>
</gene>
<protein>
    <submittedName>
        <fullName evidence="1">Uncharacterized protein</fullName>
    </submittedName>
</protein>
<evidence type="ECO:0000313" key="2">
    <source>
        <dbReference type="Proteomes" id="UP001277972"/>
    </source>
</evidence>
<dbReference type="Proteomes" id="UP001277972">
    <property type="component" value="Unassembled WGS sequence"/>
</dbReference>
<organism evidence="1 2">
    <name type="scientific">Gracilibacillus pellucidus</name>
    <dbReference type="NCBI Taxonomy" id="3095368"/>
    <lineage>
        <taxon>Bacteria</taxon>
        <taxon>Bacillati</taxon>
        <taxon>Bacillota</taxon>
        <taxon>Bacilli</taxon>
        <taxon>Bacillales</taxon>
        <taxon>Bacillaceae</taxon>
        <taxon>Gracilibacillus</taxon>
    </lineage>
</organism>
<proteinExistence type="predicted"/>
<name>A0ACC6M8V9_9BACI</name>